<sequence length="102" mass="11502">MKSVSSAACASLDRIFPEHEKILHGVGTRHMIYYTKVRAGTNLLEKGKSDREGLISSEEDIEFRSILSLRGIKGASNNESNDLDHDQMILKEPTKHWISKSF</sequence>
<gene>
    <name evidence="1" type="primary">AlNc14C293G10263</name>
    <name evidence="1" type="ORF">ALNC14_115020</name>
</gene>
<accession>F0WVB9</accession>
<proteinExistence type="predicted"/>
<protein>
    <submittedName>
        <fullName evidence="1">AlNc14C293G10263 protein</fullName>
    </submittedName>
</protein>
<reference evidence="1" key="1">
    <citation type="journal article" date="2011" name="PLoS Biol.">
        <title>Gene gain and loss during evolution of obligate parasitism in the white rust pathogen of Arabidopsis thaliana.</title>
        <authorList>
            <person name="Kemen E."/>
            <person name="Gardiner A."/>
            <person name="Schultz-Larsen T."/>
            <person name="Kemen A.C."/>
            <person name="Balmuth A.L."/>
            <person name="Robert-Seilaniantz A."/>
            <person name="Bailey K."/>
            <person name="Holub E."/>
            <person name="Studholme D.J."/>
            <person name="Maclean D."/>
            <person name="Jones J.D."/>
        </authorList>
    </citation>
    <scope>NUCLEOTIDE SEQUENCE</scope>
</reference>
<organism evidence="1">
    <name type="scientific">Albugo laibachii Nc14</name>
    <dbReference type="NCBI Taxonomy" id="890382"/>
    <lineage>
        <taxon>Eukaryota</taxon>
        <taxon>Sar</taxon>
        <taxon>Stramenopiles</taxon>
        <taxon>Oomycota</taxon>
        <taxon>Peronosporomycetes</taxon>
        <taxon>Albuginales</taxon>
        <taxon>Albuginaceae</taxon>
        <taxon>Albugo</taxon>
    </lineage>
</organism>
<dbReference type="HOGENOM" id="CLU_2282700_0_0_1"/>
<dbReference type="AlphaFoldDB" id="F0WVB9"/>
<dbReference type="EMBL" id="FR824338">
    <property type="protein sequence ID" value="CCA25358.1"/>
    <property type="molecule type" value="Genomic_DNA"/>
</dbReference>
<reference evidence="1" key="2">
    <citation type="submission" date="2011-02" db="EMBL/GenBank/DDBJ databases">
        <authorList>
            <person name="MacLean D."/>
        </authorList>
    </citation>
    <scope>NUCLEOTIDE SEQUENCE</scope>
</reference>
<evidence type="ECO:0000313" key="1">
    <source>
        <dbReference type="EMBL" id="CCA25358.1"/>
    </source>
</evidence>
<name>F0WVB9_9STRA</name>